<gene>
    <name evidence="10" type="ORF">MNV_1140033</name>
</gene>
<keyword evidence="11" id="KW-1185">Reference proteome</keyword>
<accession>A0A284VJF7</accession>
<keyword evidence="6 8" id="KW-1133">Transmembrane helix</keyword>
<evidence type="ECO:0000313" key="11">
    <source>
        <dbReference type="Proteomes" id="UP000218615"/>
    </source>
</evidence>
<dbReference type="PROSITE" id="PS50928">
    <property type="entry name" value="ABC_TM1"/>
    <property type="match status" value="1"/>
</dbReference>
<dbReference type="NCBIfam" id="TIGR00974">
    <property type="entry name" value="3a0107s02c"/>
    <property type="match status" value="1"/>
</dbReference>
<evidence type="ECO:0000313" key="10">
    <source>
        <dbReference type="EMBL" id="SNQ59337.1"/>
    </source>
</evidence>
<keyword evidence="5 8" id="KW-0812">Transmembrane</keyword>
<evidence type="ECO:0000256" key="5">
    <source>
        <dbReference type="ARBA" id="ARBA00022692"/>
    </source>
</evidence>
<evidence type="ECO:0000256" key="6">
    <source>
        <dbReference type="ARBA" id="ARBA00022989"/>
    </source>
</evidence>
<dbReference type="Proteomes" id="UP000218615">
    <property type="component" value="Unassembled WGS sequence"/>
</dbReference>
<proteinExistence type="inferred from homology"/>
<dbReference type="OrthoDB" id="11402at2157"/>
<feature type="transmembrane region" description="Helical" evidence="8">
    <location>
        <begin position="128"/>
        <end position="149"/>
    </location>
</feature>
<evidence type="ECO:0000256" key="4">
    <source>
        <dbReference type="ARBA" id="ARBA00022475"/>
    </source>
</evidence>
<feature type="domain" description="ABC transmembrane type-1" evidence="9">
    <location>
        <begin position="61"/>
        <end position="266"/>
    </location>
</feature>
<dbReference type="EMBL" id="FZMP01000018">
    <property type="protein sequence ID" value="SNQ59337.1"/>
    <property type="molecule type" value="Genomic_DNA"/>
</dbReference>
<feature type="transmembrane region" description="Helical" evidence="8">
    <location>
        <begin position="204"/>
        <end position="221"/>
    </location>
</feature>
<evidence type="ECO:0000256" key="7">
    <source>
        <dbReference type="ARBA" id="ARBA00023136"/>
    </source>
</evidence>
<feature type="transmembrane region" description="Helical" evidence="8">
    <location>
        <begin position="61"/>
        <end position="86"/>
    </location>
</feature>
<name>A0A284VJF7_9EURY</name>
<dbReference type="PANTHER" id="PTHR43470:SF5">
    <property type="entry name" value="PHOSPHATE TRANSPORT SYSTEM PERMEASE PROTEIN PSTA"/>
    <property type="match status" value="1"/>
</dbReference>
<protein>
    <recommendedName>
        <fullName evidence="8">Phosphate transport system permease protein PstA</fullName>
    </recommendedName>
</protein>
<dbReference type="GO" id="GO:0035435">
    <property type="term" value="P:phosphate ion transmembrane transport"/>
    <property type="evidence" value="ECO:0007669"/>
    <property type="project" value="InterPro"/>
</dbReference>
<evidence type="ECO:0000256" key="2">
    <source>
        <dbReference type="ARBA" id="ARBA00007069"/>
    </source>
</evidence>
<dbReference type="Gene3D" id="1.10.3720.10">
    <property type="entry name" value="MetI-like"/>
    <property type="match status" value="1"/>
</dbReference>
<organism evidence="10 11">
    <name type="scientific">Candidatus Methanoperedens nitratireducens</name>
    <dbReference type="NCBI Taxonomy" id="1392998"/>
    <lineage>
        <taxon>Archaea</taxon>
        <taxon>Methanobacteriati</taxon>
        <taxon>Methanobacteriota</taxon>
        <taxon>Stenosarchaea group</taxon>
        <taxon>Methanomicrobia</taxon>
        <taxon>Methanosarcinales</taxon>
        <taxon>ANME-2 cluster</taxon>
        <taxon>Candidatus Methanoperedentaceae</taxon>
        <taxon>Candidatus Methanoperedens</taxon>
    </lineage>
</organism>
<sequence>MRKIKGKTFEFLCLAATLIALLLLALLLWDAWDKGAGWLSWRFLDSFPSRFPEQAGIKSALLGSIWLMLLTALISIPVGMGAAIYLEEYAGRTWLTRIIEINISNLAGVPSIVYGILGLALFVRGMMLGRSLIAGALTMALLILPIIIISSQEAIRAVPNSIREASYALGATKWQTVRFHVLPAALPGILTGNILALSRAVGEAAPLLMIGALTFIAFTPASPFDPFTALPIQIFNWASRPKAEFQYLAAAGILVLLALLLTMNAAAIIIRNKYQKYIKW</sequence>
<reference evidence="11" key="1">
    <citation type="submission" date="2017-06" db="EMBL/GenBank/DDBJ databases">
        <authorList>
            <person name="Cremers G."/>
        </authorList>
    </citation>
    <scope>NUCLEOTIDE SEQUENCE [LARGE SCALE GENOMIC DNA]</scope>
</reference>
<feature type="transmembrane region" description="Helical" evidence="8">
    <location>
        <begin position="98"/>
        <end position="122"/>
    </location>
</feature>
<keyword evidence="3" id="KW-0813">Transport</keyword>
<dbReference type="InterPro" id="IPR035906">
    <property type="entry name" value="MetI-like_sf"/>
</dbReference>
<dbReference type="InterPro" id="IPR000515">
    <property type="entry name" value="MetI-like"/>
</dbReference>
<evidence type="ECO:0000256" key="3">
    <source>
        <dbReference type="ARBA" id="ARBA00022448"/>
    </source>
</evidence>
<comment type="similarity">
    <text evidence="2 8">Belongs to the binding-protein-dependent transport system permease family. CysTW subfamily.</text>
</comment>
<evidence type="ECO:0000256" key="8">
    <source>
        <dbReference type="RuleBase" id="RU363043"/>
    </source>
</evidence>
<evidence type="ECO:0000259" key="9">
    <source>
        <dbReference type="PROSITE" id="PS50928"/>
    </source>
</evidence>
<feature type="transmembrane region" description="Helical" evidence="8">
    <location>
        <begin position="247"/>
        <end position="270"/>
    </location>
</feature>
<dbReference type="InterPro" id="IPR005672">
    <property type="entry name" value="Phosphate_PstA"/>
</dbReference>
<dbReference type="GO" id="GO:0005315">
    <property type="term" value="F:phosphate transmembrane transporter activity"/>
    <property type="evidence" value="ECO:0007669"/>
    <property type="project" value="InterPro"/>
</dbReference>
<dbReference type="AlphaFoldDB" id="A0A284VJF7"/>
<keyword evidence="7 8" id="KW-0472">Membrane</keyword>
<comment type="subcellular location">
    <subcellularLocation>
        <location evidence="1 8">Cell membrane</location>
        <topology evidence="1 8">Multi-pass membrane protein</topology>
    </subcellularLocation>
</comment>
<dbReference type="RefSeq" id="WP_096203728.1">
    <property type="nucleotide sequence ID" value="NZ_FZMP01000018.1"/>
</dbReference>
<dbReference type="PANTHER" id="PTHR43470">
    <property type="entry name" value="PHOSPHATE TRANSPORT SYSTEM PERMEASE PROTEIN PSTA-RELATED"/>
    <property type="match status" value="1"/>
</dbReference>
<dbReference type="SUPFAM" id="SSF161098">
    <property type="entry name" value="MetI-like"/>
    <property type="match status" value="1"/>
</dbReference>
<keyword evidence="4 8" id="KW-1003">Cell membrane</keyword>
<dbReference type="STRING" id="1392998.ANME2D_02091"/>
<dbReference type="GO" id="GO:0005886">
    <property type="term" value="C:plasma membrane"/>
    <property type="evidence" value="ECO:0007669"/>
    <property type="project" value="UniProtKB-SubCell"/>
</dbReference>
<dbReference type="CDD" id="cd06261">
    <property type="entry name" value="TM_PBP2"/>
    <property type="match status" value="1"/>
</dbReference>
<dbReference type="Pfam" id="PF00528">
    <property type="entry name" value="BPD_transp_1"/>
    <property type="match status" value="1"/>
</dbReference>
<comment type="caution">
    <text evidence="8">Lacks conserved residue(s) required for the propagation of feature annotation.</text>
</comment>
<evidence type="ECO:0000256" key="1">
    <source>
        <dbReference type="ARBA" id="ARBA00004651"/>
    </source>
</evidence>